<feature type="domain" description="BBS7 beta-propeller" evidence="4">
    <location>
        <begin position="148"/>
        <end position="227"/>
    </location>
</feature>
<dbReference type="GO" id="GO:0060271">
    <property type="term" value="P:cilium assembly"/>
    <property type="evidence" value="ECO:0007669"/>
    <property type="project" value="TreeGrafter"/>
</dbReference>
<dbReference type="GO" id="GO:0016020">
    <property type="term" value="C:membrane"/>
    <property type="evidence" value="ECO:0007669"/>
    <property type="project" value="TreeGrafter"/>
</dbReference>
<dbReference type="PANTHER" id="PTHR16074">
    <property type="entry name" value="BARDET-BIEDL SYNDROME 7 PROTEIN"/>
    <property type="match status" value="1"/>
</dbReference>
<evidence type="ECO:0000259" key="3">
    <source>
        <dbReference type="Pfam" id="PF23361"/>
    </source>
</evidence>
<dbReference type="GO" id="GO:0008104">
    <property type="term" value="P:intracellular protein localization"/>
    <property type="evidence" value="ECO:0007669"/>
    <property type="project" value="TreeGrafter"/>
</dbReference>
<evidence type="ECO:0000313" key="6">
    <source>
        <dbReference type="Proteomes" id="UP000274131"/>
    </source>
</evidence>
<dbReference type="Proteomes" id="UP000274131">
    <property type="component" value="Unassembled WGS sequence"/>
</dbReference>
<dbReference type="InterPro" id="IPR056333">
    <property type="entry name" value="BBS7_pf_dom"/>
</dbReference>
<keyword evidence="1" id="KW-0175">Coiled coil</keyword>
<dbReference type="OrthoDB" id="414590at2759"/>
<dbReference type="Pfam" id="PF23361">
    <property type="entry name" value="BBS7_pf"/>
    <property type="match status" value="1"/>
</dbReference>
<dbReference type="PANTHER" id="PTHR16074:SF4">
    <property type="entry name" value="BARDET-BIEDL SYNDROME 7 PROTEIN"/>
    <property type="match status" value="1"/>
</dbReference>
<feature type="domain" description="BBS7 beta-propeller" evidence="4">
    <location>
        <begin position="1"/>
        <end position="78"/>
    </location>
</feature>
<evidence type="ECO:0000313" key="5">
    <source>
        <dbReference type="EMBL" id="VDD94187.1"/>
    </source>
</evidence>
<dbReference type="EMBL" id="UXUI01009705">
    <property type="protein sequence ID" value="VDD94187.1"/>
    <property type="molecule type" value="Genomic_DNA"/>
</dbReference>
<evidence type="ECO:0000256" key="1">
    <source>
        <dbReference type="SAM" id="Coils"/>
    </source>
</evidence>
<name>A0A0N4VFK4_ENTVE</name>
<feature type="domain" description="BBS7 GAE" evidence="2">
    <location>
        <begin position="283"/>
        <end position="386"/>
    </location>
</feature>
<dbReference type="InterPro" id="IPR056334">
    <property type="entry name" value="BBS7_GAE_dom"/>
</dbReference>
<feature type="coiled-coil region" evidence="1">
    <location>
        <begin position="239"/>
        <end position="270"/>
    </location>
</feature>
<proteinExistence type="predicted"/>
<reference evidence="7" key="1">
    <citation type="submission" date="2017-02" db="UniProtKB">
        <authorList>
            <consortium name="WormBaseParasite"/>
        </authorList>
    </citation>
    <scope>IDENTIFICATION</scope>
</reference>
<gene>
    <name evidence="5" type="ORF">EVEC_LOCUS8938</name>
</gene>
<dbReference type="InterPro" id="IPR056332">
    <property type="entry name" value="Beta-prop_BBS7"/>
</dbReference>
<keyword evidence="6" id="KW-1185">Reference proteome</keyword>
<sequence>GSNNGVLQCFERTENETRVTFKTSAGKKINCLRMGGALDTMQDKIYVATENYIKGFSKKGKQFFSFETAIAEPIQSMLNYLCEEKINDVLCLPIIEGSWFGRGITPVLACDDKTIKLNYEVYVGDQPNVLHLFMNDGGYIKRVKRNFIAISTIHCYAMTGNDNNDLIIGKEDGCIEIYTVDDNENAKFKKNFQCGEGILSLQCGRVSSSFDEIVVCTHAGSIFALTTAPALKKVSVIESPRMQLKVQQLKNELEDLKERVDDERKKFLLEVKARGSDSVSVVPTFSVQDHFVLDKQNGCYVLSLELLIPVDYVLLQSDVYVELDDVDKGSAVVSQTSGNAMLATFRCQMNTTRMEIKLKAAEGRYGTIKAYVCPKIEPKVCQVCSYQVKPLSLHHRVHDFDEKRPFNEMKITGNFSVTEAHQWINLLLNEVPQRVPFNETVTLNYAAFYEGLTQLQASYGRGFATFRSDSISTIAIIRDVLSKEITKQQIKVNLQCSRSLQLIDIAIDEHTDAIFLTKLKCINNYV</sequence>
<dbReference type="STRING" id="51028.A0A0N4VFK4"/>
<dbReference type="GO" id="GO:0005930">
    <property type="term" value="C:axoneme"/>
    <property type="evidence" value="ECO:0007669"/>
    <property type="project" value="TreeGrafter"/>
</dbReference>
<evidence type="ECO:0000259" key="4">
    <source>
        <dbReference type="Pfam" id="PF23743"/>
    </source>
</evidence>
<dbReference type="GO" id="GO:0036064">
    <property type="term" value="C:ciliary basal body"/>
    <property type="evidence" value="ECO:0007669"/>
    <property type="project" value="TreeGrafter"/>
</dbReference>
<dbReference type="Pfam" id="PF23360">
    <property type="entry name" value="BBS7_GAE"/>
    <property type="match status" value="1"/>
</dbReference>
<dbReference type="Pfam" id="PF23743">
    <property type="entry name" value="Beta-prop_BBS7"/>
    <property type="match status" value="2"/>
</dbReference>
<organism evidence="7">
    <name type="scientific">Enterobius vermicularis</name>
    <name type="common">Human pinworm</name>
    <dbReference type="NCBI Taxonomy" id="51028"/>
    <lineage>
        <taxon>Eukaryota</taxon>
        <taxon>Metazoa</taxon>
        <taxon>Ecdysozoa</taxon>
        <taxon>Nematoda</taxon>
        <taxon>Chromadorea</taxon>
        <taxon>Rhabditida</taxon>
        <taxon>Spirurina</taxon>
        <taxon>Oxyuridomorpha</taxon>
        <taxon>Oxyuroidea</taxon>
        <taxon>Oxyuridae</taxon>
        <taxon>Enterobius</taxon>
    </lineage>
</organism>
<dbReference type="GO" id="GO:0034464">
    <property type="term" value="C:BBSome"/>
    <property type="evidence" value="ECO:0007669"/>
    <property type="project" value="TreeGrafter"/>
</dbReference>
<feature type="domain" description="BBS7 platform" evidence="3">
    <location>
        <begin position="394"/>
        <end position="496"/>
    </location>
</feature>
<accession>A0A0N4VFK4</accession>
<protein>
    <submittedName>
        <fullName evidence="7">Bardet-Biedl syndrome 7 protein</fullName>
    </submittedName>
</protein>
<dbReference type="GO" id="GO:0043005">
    <property type="term" value="C:neuron projection"/>
    <property type="evidence" value="ECO:0007669"/>
    <property type="project" value="TreeGrafter"/>
</dbReference>
<dbReference type="AlphaFoldDB" id="A0A0N4VFK4"/>
<evidence type="ECO:0000313" key="7">
    <source>
        <dbReference type="WBParaSite" id="EVEC_0000952801-mRNA-1"/>
    </source>
</evidence>
<evidence type="ECO:0000259" key="2">
    <source>
        <dbReference type="Pfam" id="PF23360"/>
    </source>
</evidence>
<reference evidence="5 6" key="2">
    <citation type="submission" date="2018-10" db="EMBL/GenBank/DDBJ databases">
        <authorList>
            <consortium name="Pathogen Informatics"/>
        </authorList>
    </citation>
    <scope>NUCLEOTIDE SEQUENCE [LARGE SCALE GENOMIC DNA]</scope>
</reference>
<dbReference type="WBParaSite" id="EVEC_0000952801-mRNA-1">
    <property type="protein sequence ID" value="EVEC_0000952801-mRNA-1"/>
    <property type="gene ID" value="EVEC_0000952801"/>
</dbReference>